<evidence type="ECO:0000313" key="4">
    <source>
        <dbReference type="Proteomes" id="UP001373496"/>
    </source>
</evidence>
<accession>A0ABU8E541</accession>
<keyword evidence="1" id="KW-0812">Transmembrane</keyword>
<evidence type="ECO:0000256" key="1">
    <source>
        <dbReference type="SAM" id="Phobius"/>
    </source>
</evidence>
<evidence type="ECO:0000256" key="2">
    <source>
        <dbReference type="SAM" id="SignalP"/>
    </source>
</evidence>
<dbReference type="PROSITE" id="PS51257">
    <property type="entry name" value="PROKAR_LIPOPROTEIN"/>
    <property type="match status" value="1"/>
</dbReference>
<organism evidence="3 4">
    <name type="scientific">Klenkia terrae</name>
    <dbReference type="NCBI Taxonomy" id="1052259"/>
    <lineage>
        <taxon>Bacteria</taxon>
        <taxon>Bacillati</taxon>
        <taxon>Actinomycetota</taxon>
        <taxon>Actinomycetes</taxon>
        <taxon>Geodermatophilales</taxon>
        <taxon>Geodermatophilaceae</taxon>
        <taxon>Klenkia</taxon>
    </lineage>
</organism>
<feature type="transmembrane region" description="Helical" evidence="1">
    <location>
        <begin position="82"/>
        <end position="102"/>
    </location>
</feature>
<keyword evidence="2" id="KW-0732">Signal</keyword>
<gene>
    <name evidence="3" type="ORF">UXQ13_09855</name>
</gene>
<feature type="signal peptide" evidence="2">
    <location>
        <begin position="1"/>
        <end position="26"/>
    </location>
</feature>
<dbReference type="Proteomes" id="UP001373496">
    <property type="component" value="Unassembled WGS sequence"/>
</dbReference>
<sequence>MPTTRRLPVGAVATLVAACAAVAVLAAGTALTASPTAPEDLAVLVWVLGWVLVVWTAVAVAAGLVGLVRAGTAGRRPARGRVVAVLAATAVLAGGVLAHPVAGSGGATAPAGQESR</sequence>
<dbReference type="EMBL" id="JBAPLV010000009">
    <property type="protein sequence ID" value="MEI4278768.1"/>
    <property type="molecule type" value="Genomic_DNA"/>
</dbReference>
<protein>
    <submittedName>
        <fullName evidence="3">Uncharacterized protein</fullName>
    </submittedName>
</protein>
<proteinExistence type="predicted"/>
<keyword evidence="4" id="KW-1185">Reference proteome</keyword>
<dbReference type="RefSeq" id="WP_225235857.1">
    <property type="nucleotide sequence ID" value="NZ_JBAPLV010000009.1"/>
</dbReference>
<reference evidence="3 4" key="1">
    <citation type="submission" date="2024-03" db="EMBL/GenBank/DDBJ databases">
        <title>Draft genome sequence of Klenkia terrae.</title>
        <authorList>
            <person name="Duangmal K."/>
            <person name="Chantavorakit T."/>
        </authorList>
    </citation>
    <scope>NUCLEOTIDE SEQUENCE [LARGE SCALE GENOMIC DNA]</scope>
    <source>
        <strain evidence="3 4">JCM 17786</strain>
    </source>
</reference>
<name>A0ABU8E541_9ACTN</name>
<keyword evidence="1" id="KW-0472">Membrane</keyword>
<feature type="transmembrane region" description="Helical" evidence="1">
    <location>
        <begin position="43"/>
        <end position="70"/>
    </location>
</feature>
<evidence type="ECO:0000313" key="3">
    <source>
        <dbReference type="EMBL" id="MEI4278768.1"/>
    </source>
</evidence>
<comment type="caution">
    <text evidence="3">The sequence shown here is derived from an EMBL/GenBank/DDBJ whole genome shotgun (WGS) entry which is preliminary data.</text>
</comment>
<feature type="chain" id="PRO_5047496167" evidence="2">
    <location>
        <begin position="27"/>
        <end position="116"/>
    </location>
</feature>
<keyword evidence="1" id="KW-1133">Transmembrane helix</keyword>